<evidence type="ECO:0000256" key="1">
    <source>
        <dbReference type="SAM" id="Phobius"/>
    </source>
</evidence>
<evidence type="ECO:0000313" key="2">
    <source>
        <dbReference type="EMBL" id="MDT0472989.1"/>
    </source>
</evidence>
<feature type="transmembrane region" description="Helical" evidence="1">
    <location>
        <begin position="127"/>
        <end position="149"/>
    </location>
</feature>
<keyword evidence="1" id="KW-0472">Membrane</keyword>
<evidence type="ECO:0000313" key="3">
    <source>
        <dbReference type="Proteomes" id="UP001180489"/>
    </source>
</evidence>
<keyword evidence="1" id="KW-1133">Transmembrane helix</keyword>
<proteinExistence type="predicted"/>
<feature type="transmembrane region" description="Helical" evidence="1">
    <location>
        <begin position="43"/>
        <end position="60"/>
    </location>
</feature>
<protein>
    <submittedName>
        <fullName evidence="2">Uncharacterized protein</fullName>
    </submittedName>
</protein>
<organism evidence="2 3">
    <name type="scientific">Streptomyces hintoniae</name>
    <dbReference type="NCBI Taxonomy" id="3075521"/>
    <lineage>
        <taxon>Bacteria</taxon>
        <taxon>Bacillati</taxon>
        <taxon>Actinomycetota</taxon>
        <taxon>Actinomycetes</taxon>
        <taxon>Kitasatosporales</taxon>
        <taxon>Streptomycetaceae</taxon>
        <taxon>Streptomyces</taxon>
    </lineage>
</organism>
<dbReference type="EMBL" id="JAVRFF010000012">
    <property type="protein sequence ID" value="MDT0472989.1"/>
    <property type="molecule type" value="Genomic_DNA"/>
</dbReference>
<feature type="transmembrane region" description="Helical" evidence="1">
    <location>
        <begin position="96"/>
        <end position="115"/>
    </location>
</feature>
<keyword evidence="3" id="KW-1185">Reference proteome</keyword>
<name>A0ABU2UIR9_9ACTN</name>
<dbReference type="Proteomes" id="UP001180489">
    <property type="component" value="Unassembled WGS sequence"/>
</dbReference>
<reference evidence="2" key="1">
    <citation type="submission" date="2024-05" db="EMBL/GenBank/DDBJ databases">
        <title>30 novel species of actinomycetes from the DSMZ collection.</title>
        <authorList>
            <person name="Nouioui I."/>
        </authorList>
    </citation>
    <scope>NUCLEOTIDE SEQUENCE</scope>
    <source>
        <strain evidence="2">DSM 41014</strain>
    </source>
</reference>
<accession>A0ABU2UIR9</accession>
<sequence>MTGTTTLSLGGLLAALLVLYANLRPWWTSNREMKRLAPFGKGFGAAACAACCPSGLLGWLHNRSGTVANSAGERVGESATGTAQGQSLTGGQLTGLGITGATVVVIAVYAAVLAWKAAAKDDKKRIVGGAFVGSVLCLTAGVAGLLSWLPGALNAAGSAVADAFQGANLL</sequence>
<gene>
    <name evidence="2" type="ORF">RM863_12730</name>
</gene>
<dbReference type="RefSeq" id="WP_311635063.1">
    <property type="nucleotide sequence ID" value="NZ_JAVRFF010000012.1"/>
</dbReference>
<feature type="transmembrane region" description="Helical" evidence="1">
    <location>
        <begin position="6"/>
        <end position="23"/>
    </location>
</feature>
<keyword evidence="1" id="KW-0812">Transmembrane</keyword>
<comment type="caution">
    <text evidence="2">The sequence shown here is derived from an EMBL/GenBank/DDBJ whole genome shotgun (WGS) entry which is preliminary data.</text>
</comment>